<organism evidence="1 2">
    <name type="scientific">Halorubrum yunnanense</name>
    <dbReference type="NCBI Taxonomy" id="1526162"/>
    <lineage>
        <taxon>Archaea</taxon>
        <taxon>Methanobacteriati</taxon>
        <taxon>Methanobacteriota</taxon>
        <taxon>Stenosarchaea group</taxon>
        <taxon>Halobacteria</taxon>
        <taxon>Halobacteriales</taxon>
        <taxon>Haloferacaceae</taxon>
        <taxon>Halorubrum</taxon>
    </lineage>
</organism>
<evidence type="ECO:0000313" key="1">
    <source>
        <dbReference type="EMBL" id="MFC7188311.1"/>
    </source>
</evidence>
<dbReference type="Proteomes" id="UP001596390">
    <property type="component" value="Unassembled WGS sequence"/>
</dbReference>
<accession>A0ABD5YME2</accession>
<evidence type="ECO:0000313" key="2">
    <source>
        <dbReference type="Proteomes" id="UP001596390"/>
    </source>
</evidence>
<dbReference type="AlphaFoldDB" id="A0ABD5YME2"/>
<comment type="caution">
    <text evidence="1">The sequence shown here is derived from an EMBL/GenBank/DDBJ whole genome shotgun (WGS) entry which is preliminary data.</text>
</comment>
<dbReference type="RefSeq" id="WP_267665750.1">
    <property type="nucleotide sequence ID" value="NZ_JAODIX010000089.1"/>
</dbReference>
<sequence>MAIQHSHAEPLRHLWQDYTRFTQAILRYRVDQGKYPFAEGSIDDGWKKITKYAAESELHGFATLCCITTIQLACCVDQIGEVNPGTWTNNLTQIRLNHDPVIVDQAFAALKRGENPEGPNLNVHSPTMVADSERKGFFERFISSEPRETSFEEWILNFEKEVEERTDYMRNDA</sequence>
<dbReference type="EMBL" id="JBHSZZ010000089">
    <property type="protein sequence ID" value="MFC7188311.1"/>
    <property type="molecule type" value="Genomic_DNA"/>
</dbReference>
<name>A0ABD5YME2_9EURY</name>
<protein>
    <submittedName>
        <fullName evidence="1">Uncharacterized protein</fullName>
    </submittedName>
</protein>
<proteinExistence type="predicted"/>
<keyword evidence="2" id="KW-1185">Reference proteome</keyword>
<gene>
    <name evidence="1" type="ORF">ACFQMK_15850</name>
</gene>
<reference evidence="1 2" key="1">
    <citation type="journal article" date="2019" name="Int. J. Syst. Evol. Microbiol.">
        <title>The Global Catalogue of Microorganisms (GCM) 10K type strain sequencing project: providing services to taxonomists for standard genome sequencing and annotation.</title>
        <authorList>
            <consortium name="The Broad Institute Genomics Platform"/>
            <consortium name="The Broad Institute Genome Sequencing Center for Infectious Disease"/>
            <person name="Wu L."/>
            <person name="Ma J."/>
        </authorList>
    </citation>
    <scope>NUCLEOTIDE SEQUENCE [LARGE SCALE GENOMIC DNA]</scope>
    <source>
        <strain evidence="1 2">Q85</strain>
    </source>
</reference>